<feature type="domain" description="Transposase InsH N-terminal" evidence="1">
    <location>
        <begin position="20"/>
        <end position="110"/>
    </location>
</feature>
<evidence type="ECO:0000313" key="9">
    <source>
        <dbReference type="EMBL" id="URW80980.1"/>
    </source>
</evidence>
<dbReference type="KEGG" id="alkq:M9189_08190"/>
<proteinExistence type="predicted"/>
<dbReference type="EMBL" id="CP098400">
    <property type="protein sequence ID" value="URW80690.1"/>
    <property type="molecule type" value="Genomic_DNA"/>
</dbReference>
<dbReference type="KEGG" id="alkq:M9189_07815"/>
<reference evidence="8" key="1">
    <citation type="submission" date="2022-05" db="EMBL/GenBank/DDBJ databases">
        <authorList>
            <person name="Sun X."/>
        </authorList>
    </citation>
    <scope>NUCLEOTIDE SEQUENCE</scope>
    <source>
        <strain evidence="8">Ai-910</strain>
    </source>
</reference>
<evidence type="ECO:0000313" key="6">
    <source>
        <dbReference type="EMBL" id="URW79716.1"/>
    </source>
</evidence>
<feature type="domain" description="Transposase DDE" evidence="2">
    <location>
        <begin position="380"/>
        <end position="504"/>
    </location>
</feature>
<dbReference type="EMBL" id="CP098400">
    <property type="protein sequence ID" value="URW79040.1"/>
    <property type="molecule type" value="Genomic_DNA"/>
</dbReference>
<dbReference type="KEGG" id="alkq:M9189_06400"/>
<sequence>MKKVVFKELPNNQAQLFPENLLDRIPADHPVRLVDKVVDQLDITSILNKYKGGGASSFHPRMMVKILFYSYLNNIFSCRKIEKALQENIHFIWLSKGCVPDFRTINYFRSTRLQGEIKTIFAEVVRLLHGMGFVSLQVQYVDGTKIEATSNRYTFVWRGTVEKNKAKLEERIRSILKDIDSQIKEDSKTLNKEDLPQSIDSDLLKSKIAELNTRLKDTNKSTSKQLKQLQEEHLPRLEKYEKQLDTLGDRNSFSKTDEDATFMRMKEDHMKNGQLKPAYNPQISTENQIITHYSIHQTPGDTRTLKCHLEGFKNQYGSHSSTVVADAGYGSEENYEYLEANNIEYFVKYNYFHKEQKRAFKKNAFLSQNLYYNEHEDYYVCPMGQHMTNKGERKVTSENGYVSKVTRYQAQNCTGCPLRGLCFQATGNRIIEINHRLRILKKKAREQLLSEQGLYHRSRRPIEPEAVFGQIKHNNKFTRFTLKGLKKVEIEFGLIAIAHNLRKIIGKGACVSKTVLQNAIFFLFEPLYAKIQKGIWNFRKHVHLKIEIYSYQLA</sequence>
<dbReference type="EMBL" id="CP098400">
    <property type="protein sequence ID" value="URW81011.1"/>
    <property type="molecule type" value="Genomic_DNA"/>
</dbReference>
<evidence type="ECO:0000313" key="11">
    <source>
        <dbReference type="Proteomes" id="UP001056426"/>
    </source>
</evidence>
<dbReference type="KEGG" id="alkq:M9189_09255"/>
<keyword evidence="11" id="KW-1185">Reference proteome</keyword>
<evidence type="ECO:0000313" key="5">
    <source>
        <dbReference type="EMBL" id="URW79040.1"/>
    </source>
</evidence>
<dbReference type="EMBL" id="CP098400">
    <property type="protein sequence ID" value="URW80980.1"/>
    <property type="molecule type" value="Genomic_DNA"/>
</dbReference>
<dbReference type="AlphaFoldDB" id="A0A9J6ZS64"/>
<gene>
    <name evidence="7" type="ORF">M9189_02190</name>
    <name evidence="8" type="ORF">M9189_04910</name>
    <name evidence="10" type="ORF">M9189_05600</name>
    <name evidence="9" type="ORF">M9189_06400</name>
    <name evidence="3" type="ORF">M9189_07815</name>
    <name evidence="4" type="ORF">M9189_08190</name>
    <name evidence="5" type="ORF">M9189_09255</name>
    <name evidence="6" type="ORF">M9189_12770</name>
</gene>
<reference evidence="8" key="2">
    <citation type="submission" date="2022-06" db="EMBL/GenBank/DDBJ databases">
        <title>Xiashengella guii gen. nov. sp. nov., a bacterium isolated form anaerobic digestion tank.</title>
        <authorList>
            <person name="Huang H."/>
        </authorList>
    </citation>
    <scope>NUCLEOTIDE SEQUENCE</scope>
    <source>
        <strain evidence="8">Ai-910</strain>
    </source>
</reference>
<dbReference type="KEGG" id="alkq:M9189_04910"/>
<dbReference type="InterPro" id="IPR025668">
    <property type="entry name" value="Tnp_DDE_dom"/>
</dbReference>
<dbReference type="EMBL" id="CP098400">
    <property type="protein sequence ID" value="URW80171.1"/>
    <property type="molecule type" value="Genomic_DNA"/>
</dbReference>
<dbReference type="NCBIfam" id="NF033551">
    <property type="entry name" value="transpos_IS1182"/>
    <property type="match status" value="1"/>
</dbReference>
<dbReference type="KEGG" id="alkq:M9189_12770"/>
<dbReference type="KEGG" id="alkq:M9189_02190"/>
<evidence type="ECO:0000259" key="2">
    <source>
        <dbReference type="Pfam" id="PF13751"/>
    </source>
</evidence>
<protein>
    <submittedName>
        <fullName evidence="8">IS1182 family transposase</fullName>
    </submittedName>
</protein>
<name>A0A9J6ZS64_9BACT</name>
<dbReference type="KEGG" id="alkq:M9189_05600"/>
<dbReference type="EMBL" id="CP098400">
    <property type="protein sequence ID" value="URW79716.1"/>
    <property type="molecule type" value="Genomic_DNA"/>
</dbReference>
<dbReference type="InterPro" id="IPR047629">
    <property type="entry name" value="IS1182_transpos"/>
</dbReference>
<dbReference type="Pfam" id="PF13751">
    <property type="entry name" value="DDE_Tnp_1_6"/>
    <property type="match status" value="1"/>
</dbReference>
<dbReference type="EMBL" id="CP098400">
    <property type="protein sequence ID" value="URW78835.1"/>
    <property type="molecule type" value="Genomic_DNA"/>
</dbReference>
<evidence type="ECO:0000313" key="10">
    <source>
        <dbReference type="EMBL" id="URW81011.1"/>
    </source>
</evidence>
<organism evidence="8 11">
    <name type="scientific">Xiashengella succiniciproducens</name>
    <dbReference type="NCBI Taxonomy" id="2949635"/>
    <lineage>
        <taxon>Bacteria</taxon>
        <taxon>Pseudomonadati</taxon>
        <taxon>Bacteroidota</taxon>
        <taxon>Bacteroidia</taxon>
        <taxon>Marinilabiliales</taxon>
        <taxon>Marinilabiliaceae</taxon>
        <taxon>Xiashengella</taxon>
    </lineage>
</organism>
<dbReference type="EMBL" id="CP098400">
    <property type="protein sequence ID" value="URW78768.1"/>
    <property type="molecule type" value="Genomic_DNA"/>
</dbReference>
<dbReference type="PANTHER" id="PTHR33408">
    <property type="entry name" value="TRANSPOSASE"/>
    <property type="match status" value="1"/>
</dbReference>
<evidence type="ECO:0000313" key="3">
    <source>
        <dbReference type="EMBL" id="URW78768.1"/>
    </source>
</evidence>
<evidence type="ECO:0000313" key="7">
    <source>
        <dbReference type="EMBL" id="URW80171.1"/>
    </source>
</evidence>
<evidence type="ECO:0000313" key="8">
    <source>
        <dbReference type="EMBL" id="URW80690.1"/>
    </source>
</evidence>
<accession>A0A9J6ZS64</accession>
<evidence type="ECO:0000313" key="4">
    <source>
        <dbReference type="EMBL" id="URW78835.1"/>
    </source>
</evidence>
<dbReference type="Proteomes" id="UP001056426">
    <property type="component" value="Chromosome"/>
</dbReference>
<dbReference type="PANTHER" id="PTHR33408:SF2">
    <property type="entry name" value="TRANSPOSASE DDE DOMAIN-CONTAINING PROTEIN"/>
    <property type="match status" value="1"/>
</dbReference>
<dbReference type="InterPro" id="IPR008490">
    <property type="entry name" value="Transposase_InsH_N"/>
</dbReference>
<dbReference type="Pfam" id="PF05598">
    <property type="entry name" value="DUF772"/>
    <property type="match status" value="1"/>
</dbReference>
<evidence type="ECO:0000259" key="1">
    <source>
        <dbReference type="Pfam" id="PF05598"/>
    </source>
</evidence>